<proteinExistence type="predicted"/>
<accession>A0A7X0HGP9</accession>
<reference evidence="1 2" key="1">
    <citation type="submission" date="2020-08" db="EMBL/GenBank/DDBJ databases">
        <title>Genomic Encyclopedia of Type Strains, Phase IV (KMG-IV): sequencing the most valuable type-strain genomes for metagenomic binning, comparative biology and taxonomic classification.</title>
        <authorList>
            <person name="Goeker M."/>
        </authorList>
    </citation>
    <scope>NUCLEOTIDE SEQUENCE [LARGE SCALE GENOMIC DNA]</scope>
    <source>
        <strain evidence="1 2">DSM 40141</strain>
    </source>
</reference>
<dbReference type="AlphaFoldDB" id="A0A7X0HGP9"/>
<comment type="caution">
    <text evidence="1">The sequence shown here is derived from an EMBL/GenBank/DDBJ whole genome shotgun (WGS) entry which is preliminary data.</text>
</comment>
<evidence type="ECO:0000313" key="2">
    <source>
        <dbReference type="Proteomes" id="UP000540423"/>
    </source>
</evidence>
<organism evidence="1 2">
    <name type="scientific">Streptomyces candidus</name>
    <dbReference type="NCBI Taxonomy" id="67283"/>
    <lineage>
        <taxon>Bacteria</taxon>
        <taxon>Bacillati</taxon>
        <taxon>Actinomycetota</taxon>
        <taxon>Actinomycetes</taxon>
        <taxon>Kitasatosporales</taxon>
        <taxon>Streptomycetaceae</taxon>
        <taxon>Streptomyces</taxon>
    </lineage>
</organism>
<keyword evidence="2" id="KW-1185">Reference proteome</keyword>
<evidence type="ECO:0000313" key="1">
    <source>
        <dbReference type="EMBL" id="MBB6435982.1"/>
    </source>
</evidence>
<sequence length="35" mass="3746">MSKAVPEPYWEREITLKLPSVSSTTAGTSSNAPIP</sequence>
<name>A0A7X0HGP9_9ACTN</name>
<dbReference type="EMBL" id="JACHEM010000005">
    <property type="protein sequence ID" value="MBB6435982.1"/>
    <property type="molecule type" value="Genomic_DNA"/>
</dbReference>
<protein>
    <submittedName>
        <fullName evidence="1">Uncharacterized protein</fullName>
    </submittedName>
</protein>
<gene>
    <name evidence="1" type="ORF">HNQ79_002445</name>
</gene>
<dbReference type="Proteomes" id="UP000540423">
    <property type="component" value="Unassembled WGS sequence"/>
</dbReference>